<protein>
    <submittedName>
        <fullName evidence="1">Uncharacterized protein</fullName>
    </submittedName>
</protein>
<evidence type="ECO:0000313" key="2">
    <source>
        <dbReference type="Proteomes" id="UP000663505"/>
    </source>
</evidence>
<evidence type="ECO:0000313" key="1">
    <source>
        <dbReference type="EMBL" id="QSO48597.1"/>
    </source>
</evidence>
<dbReference type="KEGG" id="afx:JZ786_06365"/>
<keyword evidence="2" id="KW-1185">Reference proteome</keyword>
<gene>
    <name evidence="1" type="ORF">JZ786_06365</name>
</gene>
<name>A0A9X7W1R2_9BACL</name>
<sequence length="99" mass="11150">MPDGMPNFSKWLGAALALVAAVAISGQPFFNFQKQADGHRASRYLAVAKERDRLDEYFADGSTDANTLREQLERLARINDRINRDAESFPTSNKDYRLA</sequence>
<dbReference type="AlphaFoldDB" id="A0A9X7W1R2"/>
<dbReference type="EMBL" id="CP071182">
    <property type="protein sequence ID" value="QSO48597.1"/>
    <property type="molecule type" value="Genomic_DNA"/>
</dbReference>
<dbReference type="Proteomes" id="UP000663505">
    <property type="component" value="Chromosome"/>
</dbReference>
<proteinExistence type="predicted"/>
<accession>A0A9X7W1R2</accession>
<dbReference type="RefSeq" id="WP_206657928.1">
    <property type="nucleotide sequence ID" value="NZ_CP071182.1"/>
</dbReference>
<organism evidence="1 2">
    <name type="scientific">Alicyclobacillus mengziensis</name>
    <dbReference type="NCBI Taxonomy" id="2931921"/>
    <lineage>
        <taxon>Bacteria</taxon>
        <taxon>Bacillati</taxon>
        <taxon>Bacillota</taxon>
        <taxon>Bacilli</taxon>
        <taxon>Bacillales</taxon>
        <taxon>Alicyclobacillaceae</taxon>
        <taxon>Alicyclobacillus</taxon>
    </lineage>
</organism>
<reference evidence="1 2" key="1">
    <citation type="submission" date="2021-02" db="EMBL/GenBank/DDBJ databases">
        <title>Alicyclobacillus curvatus sp. nov. and Alicyclobacillus mengziensis sp. nov., two acidophilic bacteria isolated from acid mine drainage.</title>
        <authorList>
            <person name="Huang Y."/>
        </authorList>
    </citation>
    <scope>NUCLEOTIDE SEQUENCE [LARGE SCALE GENOMIC DNA]</scope>
    <source>
        <strain evidence="1 2">S30H14</strain>
    </source>
</reference>